<dbReference type="OrthoDB" id="944734at2"/>
<dbReference type="AlphaFoldDB" id="A6GFK9"/>
<accession>A6GFK9</accession>
<dbReference type="STRING" id="391625.PPSIR1_01067"/>
<dbReference type="EMBL" id="ABCS01000095">
    <property type="protein sequence ID" value="EDM75323.1"/>
    <property type="molecule type" value="Genomic_DNA"/>
</dbReference>
<reference evidence="1 2" key="1">
    <citation type="submission" date="2007-06" db="EMBL/GenBank/DDBJ databases">
        <authorList>
            <person name="Shimkets L."/>
            <person name="Ferriera S."/>
            <person name="Johnson J."/>
            <person name="Kravitz S."/>
            <person name="Beeson K."/>
            <person name="Sutton G."/>
            <person name="Rogers Y.-H."/>
            <person name="Friedman R."/>
            <person name="Frazier M."/>
            <person name="Venter J.C."/>
        </authorList>
    </citation>
    <scope>NUCLEOTIDE SEQUENCE [LARGE SCALE GENOMIC DNA]</scope>
    <source>
        <strain evidence="1 2">SIR-1</strain>
    </source>
</reference>
<evidence type="ECO:0008006" key="3">
    <source>
        <dbReference type="Google" id="ProtNLM"/>
    </source>
</evidence>
<dbReference type="RefSeq" id="WP_006975499.1">
    <property type="nucleotide sequence ID" value="NZ_ABCS01000095.1"/>
</dbReference>
<evidence type="ECO:0000313" key="2">
    <source>
        <dbReference type="Proteomes" id="UP000005801"/>
    </source>
</evidence>
<protein>
    <recommendedName>
        <fullName evidence="3">Cellulose biosynthesis protein BcsS</fullName>
    </recommendedName>
</protein>
<comment type="caution">
    <text evidence="1">The sequence shown here is derived from an EMBL/GenBank/DDBJ whole genome shotgun (WGS) entry which is preliminary data.</text>
</comment>
<proteinExistence type="predicted"/>
<keyword evidence="2" id="KW-1185">Reference proteome</keyword>
<gene>
    <name evidence="1" type="ORF">PPSIR1_01067</name>
</gene>
<sequence>MSALASLVMAAVLAGAGPGQRPSPDSGANVVGTEVGVDGTTLAWSLGYARALFLPGERTLLLATRFTLPMTQPDMGDWRWAAGARVDALALGRFAWPVELDLVVRGLSNRSVDALGLGTELITAPGWYPKRWFVAAELSWDQQWGTHLEHGADYRRYVYEDVQDGWYGPTGFTMRYGARVGGLPWRHMELWVRGGYEQHGRFDQLAPPLYAIAGVNFRF</sequence>
<name>A6GFK9_9BACT</name>
<evidence type="ECO:0000313" key="1">
    <source>
        <dbReference type="EMBL" id="EDM75323.1"/>
    </source>
</evidence>
<organism evidence="1 2">
    <name type="scientific">Plesiocystis pacifica SIR-1</name>
    <dbReference type="NCBI Taxonomy" id="391625"/>
    <lineage>
        <taxon>Bacteria</taxon>
        <taxon>Pseudomonadati</taxon>
        <taxon>Myxococcota</taxon>
        <taxon>Polyangia</taxon>
        <taxon>Nannocystales</taxon>
        <taxon>Nannocystaceae</taxon>
        <taxon>Plesiocystis</taxon>
    </lineage>
</organism>
<dbReference type="Proteomes" id="UP000005801">
    <property type="component" value="Unassembled WGS sequence"/>
</dbReference>